<protein>
    <submittedName>
        <fullName evidence="2">Metallohydrolase</fullName>
    </submittedName>
</protein>
<accession>A0A1B1YGL6</accession>
<sequence length="265" mass="29182">MITLASLYSGSSGNAVFVSSENTKILIDAGLSGKKIETALCSIGENIRNIQAILISHEHMDHIMGAGVLARRYGIPIYANQNTWNAMACIIRADEIKAECIRFFRTGDVFNIGDIEVHTFNTPHDAAEPVGFNFFCNGRKVTIATDMGHMNETLLSCLEGSDMILIESNHDVEMLKLGRYPWPLKRRILGDKGHLCNEVAAQVVAHLAANGTKKFLLGHLSKENNIPELAFETVKNALMERSIIVGRDVYLGVALRDRVSEVISV</sequence>
<dbReference type="OrthoDB" id="9781189at2"/>
<dbReference type="EMBL" id="CP014672">
    <property type="protein sequence ID" value="ANW99916.1"/>
    <property type="molecule type" value="Genomic_DNA"/>
</dbReference>
<name>A0A1B1YGL6_THEST</name>
<dbReference type="SUPFAM" id="SSF56281">
    <property type="entry name" value="Metallo-hydrolase/oxidoreductase"/>
    <property type="match status" value="1"/>
</dbReference>
<dbReference type="Gene3D" id="3.60.15.10">
    <property type="entry name" value="Ribonuclease Z/Hydroxyacylglutathione hydrolase-like"/>
    <property type="match status" value="1"/>
</dbReference>
<dbReference type="PANTHER" id="PTHR47619:SF1">
    <property type="entry name" value="EXODEOXYRIBONUCLEASE WALJ"/>
    <property type="match status" value="1"/>
</dbReference>
<evidence type="ECO:0000313" key="2">
    <source>
        <dbReference type="EMBL" id="ANW99916.1"/>
    </source>
</evidence>
<dbReference type="SMART" id="SM00849">
    <property type="entry name" value="Lactamase_B"/>
    <property type="match status" value="1"/>
</dbReference>
<evidence type="ECO:0000259" key="1">
    <source>
        <dbReference type="SMART" id="SM00849"/>
    </source>
</evidence>
<dbReference type="InterPro" id="IPR052533">
    <property type="entry name" value="WalJ/YycJ-like"/>
</dbReference>
<dbReference type="PANTHER" id="PTHR47619">
    <property type="entry name" value="METALLO-HYDROLASE YYCJ-RELATED"/>
    <property type="match status" value="1"/>
</dbReference>
<dbReference type="AlphaFoldDB" id="A0A1B1YGL6"/>
<evidence type="ECO:0000313" key="3">
    <source>
        <dbReference type="Proteomes" id="UP000092971"/>
    </source>
</evidence>
<dbReference type="RefSeq" id="WP_015360376.1">
    <property type="nucleotide sequence ID" value="NZ_CP014672.1"/>
</dbReference>
<dbReference type="Proteomes" id="UP000092971">
    <property type="component" value="Chromosome"/>
</dbReference>
<reference evidence="2 3" key="1">
    <citation type="submission" date="2016-02" db="EMBL/GenBank/DDBJ databases">
        <title>Comparison of Clostridium stercorarium subspecies using comparative genomics and transcriptomics.</title>
        <authorList>
            <person name="Schellenberg J."/>
            <person name="Thallinger G."/>
            <person name="Levin D.B."/>
            <person name="Zhang X."/>
            <person name="Alvare G."/>
            <person name="Fristensky B."/>
            <person name="Sparling R."/>
        </authorList>
    </citation>
    <scope>NUCLEOTIDE SEQUENCE [LARGE SCALE GENOMIC DNA]</scope>
    <source>
        <strain evidence="2 3">DSM 2910</strain>
    </source>
</reference>
<dbReference type="InterPro" id="IPR001279">
    <property type="entry name" value="Metallo-B-lactamas"/>
</dbReference>
<organism evidence="2 3">
    <name type="scientific">Thermoclostridium stercorarium subsp. thermolacticum DSM 2910</name>
    <dbReference type="NCBI Taxonomy" id="1121336"/>
    <lineage>
        <taxon>Bacteria</taxon>
        <taxon>Bacillati</taxon>
        <taxon>Bacillota</taxon>
        <taxon>Clostridia</taxon>
        <taxon>Eubacteriales</taxon>
        <taxon>Oscillospiraceae</taxon>
        <taxon>Thermoclostridium</taxon>
    </lineage>
</organism>
<gene>
    <name evidence="2" type="ORF">CSTERTH_13215</name>
</gene>
<dbReference type="InterPro" id="IPR036866">
    <property type="entry name" value="RibonucZ/Hydroxyglut_hydro"/>
</dbReference>
<keyword evidence="2" id="KW-0378">Hydrolase</keyword>
<dbReference type="GO" id="GO:0016787">
    <property type="term" value="F:hydrolase activity"/>
    <property type="evidence" value="ECO:0007669"/>
    <property type="project" value="UniProtKB-KW"/>
</dbReference>
<dbReference type="Pfam" id="PF12706">
    <property type="entry name" value="Lactamase_B_2"/>
    <property type="match status" value="1"/>
</dbReference>
<proteinExistence type="predicted"/>
<feature type="domain" description="Metallo-beta-lactamase" evidence="1">
    <location>
        <begin position="12"/>
        <end position="192"/>
    </location>
</feature>